<comment type="caution">
    <text evidence="2">The sequence shown here is derived from an EMBL/GenBank/DDBJ whole genome shotgun (WGS) entry which is preliminary data.</text>
</comment>
<dbReference type="EMBL" id="CAXIEN010000291">
    <property type="protein sequence ID" value="CAL1291708.1"/>
    <property type="molecule type" value="Genomic_DNA"/>
</dbReference>
<accession>A0AAV2B901</accession>
<sequence length="95" mass="10947">MNLAISCYLCVFYFIMCTATEEKRRTDFAVGRSATPPVLEIVKRPPVLHRRNKRRNLNNALTSAYRGCTPPPGTICCENYTYDLRTGFCHHEDFI</sequence>
<feature type="chain" id="PRO_5043539236" description="Secreted protein" evidence="1">
    <location>
        <begin position="20"/>
        <end position="95"/>
    </location>
</feature>
<evidence type="ECO:0000313" key="3">
    <source>
        <dbReference type="Proteomes" id="UP001497382"/>
    </source>
</evidence>
<keyword evidence="1" id="KW-0732">Signal</keyword>
<feature type="signal peptide" evidence="1">
    <location>
        <begin position="1"/>
        <end position="19"/>
    </location>
</feature>
<proteinExistence type="predicted"/>
<evidence type="ECO:0000256" key="1">
    <source>
        <dbReference type="SAM" id="SignalP"/>
    </source>
</evidence>
<keyword evidence="3" id="KW-1185">Reference proteome</keyword>
<evidence type="ECO:0000313" key="2">
    <source>
        <dbReference type="EMBL" id="CAL1291708.1"/>
    </source>
</evidence>
<gene>
    <name evidence="2" type="ORF">LARSCL_LOCUS17240</name>
</gene>
<organism evidence="2 3">
    <name type="scientific">Larinioides sclopetarius</name>
    <dbReference type="NCBI Taxonomy" id="280406"/>
    <lineage>
        <taxon>Eukaryota</taxon>
        <taxon>Metazoa</taxon>
        <taxon>Ecdysozoa</taxon>
        <taxon>Arthropoda</taxon>
        <taxon>Chelicerata</taxon>
        <taxon>Arachnida</taxon>
        <taxon>Araneae</taxon>
        <taxon>Araneomorphae</taxon>
        <taxon>Entelegynae</taxon>
        <taxon>Araneoidea</taxon>
        <taxon>Araneidae</taxon>
        <taxon>Larinioides</taxon>
    </lineage>
</organism>
<protein>
    <recommendedName>
        <fullName evidence="4">Secreted protein</fullName>
    </recommendedName>
</protein>
<dbReference type="AlphaFoldDB" id="A0AAV2B901"/>
<reference evidence="2 3" key="1">
    <citation type="submission" date="2024-04" db="EMBL/GenBank/DDBJ databases">
        <authorList>
            <person name="Rising A."/>
            <person name="Reimegard J."/>
            <person name="Sonavane S."/>
            <person name="Akerstrom W."/>
            <person name="Nylinder S."/>
            <person name="Hedman E."/>
            <person name="Kallberg Y."/>
        </authorList>
    </citation>
    <scope>NUCLEOTIDE SEQUENCE [LARGE SCALE GENOMIC DNA]</scope>
</reference>
<evidence type="ECO:0008006" key="4">
    <source>
        <dbReference type="Google" id="ProtNLM"/>
    </source>
</evidence>
<name>A0AAV2B901_9ARAC</name>
<dbReference type="Proteomes" id="UP001497382">
    <property type="component" value="Unassembled WGS sequence"/>
</dbReference>